<dbReference type="GO" id="GO:0051287">
    <property type="term" value="F:NAD binding"/>
    <property type="evidence" value="ECO:0007669"/>
    <property type="project" value="InterPro"/>
</dbReference>
<dbReference type="GO" id="GO:0016616">
    <property type="term" value="F:oxidoreductase activity, acting on the CH-OH group of donors, NAD or NADP as acceptor"/>
    <property type="evidence" value="ECO:0007669"/>
    <property type="project" value="InterPro"/>
</dbReference>
<sequence length="315" mass="35038">MPKIKVLIGSRQSPEIEAMLQEAPPEVEVRLLPKGERLGDHVAEVEVLYGHLGEADFGKARSLKWVQQPHAGVEGFMYPAFKASGVILTNCRRLYGRQISEHAFALLLALTRRLPEHVEARRRKRWEILPCLELAGMTMGILGLGGIGRAIADRARAFELRVVAVDPEPMERPGSVERLGRLDWLPEFLGQSNALMVCCPSTPETHKLLSYEQFERLPEGSYLVNVSRGKVIDEEALVAALRSGRLAGAGLDVTYTEPCPPDSPLWTEPNVILTSHSAGQSQHVRGRAMRLFVDNLHRYVKGEPLVNVVDKQKGY</sequence>
<dbReference type="SUPFAM" id="SSF51735">
    <property type="entry name" value="NAD(P)-binding Rossmann-fold domains"/>
    <property type="match status" value="1"/>
</dbReference>
<keyword evidence="1 3" id="KW-0560">Oxidoreductase</keyword>
<proteinExistence type="inferred from homology"/>
<dbReference type="Pfam" id="PF02826">
    <property type="entry name" value="2-Hacid_dh_C"/>
    <property type="match status" value="1"/>
</dbReference>
<feature type="domain" description="D-isomer specific 2-hydroxyacid dehydrogenase NAD-binding" evidence="5">
    <location>
        <begin position="104"/>
        <end position="278"/>
    </location>
</feature>
<dbReference type="InterPro" id="IPR029753">
    <property type="entry name" value="D-isomer_DH_CS"/>
</dbReference>
<evidence type="ECO:0000259" key="5">
    <source>
        <dbReference type="Pfam" id="PF02826"/>
    </source>
</evidence>
<evidence type="ECO:0000313" key="7">
    <source>
        <dbReference type="Proteomes" id="UP000178606"/>
    </source>
</evidence>
<evidence type="ECO:0000313" key="6">
    <source>
        <dbReference type="EMBL" id="OGG43858.1"/>
    </source>
</evidence>
<evidence type="ECO:0000256" key="2">
    <source>
        <dbReference type="ARBA" id="ARBA00023027"/>
    </source>
</evidence>
<dbReference type="AlphaFoldDB" id="A0A1F6C452"/>
<name>A0A1F6C452_HANXR</name>
<dbReference type="InterPro" id="IPR006140">
    <property type="entry name" value="D-isomer_DH_NAD-bd"/>
</dbReference>
<dbReference type="Pfam" id="PF00389">
    <property type="entry name" value="2-Hacid_dh"/>
    <property type="match status" value="1"/>
</dbReference>
<dbReference type="InterPro" id="IPR006139">
    <property type="entry name" value="D-isomer_2_OHA_DH_cat_dom"/>
</dbReference>
<evidence type="ECO:0000256" key="3">
    <source>
        <dbReference type="RuleBase" id="RU003719"/>
    </source>
</evidence>
<comment type="caution">
    <text evidence="6">The sequence shown here is derived from an EMBL/GenBank/DDBJ whole genome shotgun (WGS) entry which is preliminary data.</text>
</comment>
<dbReference type="PANTHER" id="PTHR43333">
    <property type="entry name" value="2-HACID_DH_C DOMAIN-CONTAINING PROTEIN"/>
    <property type="match status" value="1"/>
</dbReference>
<feature type="domain" description="D-isomer specific 2-hydroxyacid dehydrogenase catalytic" evidence="4">
    <location>
        <begin position="13"/>
        <end position="309"/>
    </location>
</feature>
<comment type="similarity">
    <text evidence="3">Belongs to the D-isomer specific 2-hydroxyacid dehydrogenase family.</text>
</comment>
<dbReference type="Gene3D" id="3.40.50.720">
    <property type="entry name" value="NAD(P)-binding Rossmann-like Domain"/>
    <property type="match status" value="2"/>
</dbReference>
<dbReference type="PROSITE" id="PS00671">
    <property type="entry name" value="D_2_HYDROXYACID_DH_3"/>
    <property type="match status" value="1"/>
</dbReference>
<dbReference type="Proteomes" id="UP000178606">
    <property type="component" value="Unassembled WGS sequence"/>
</dbReference>
<dbReference type="CDD" id="cd05300">
    <property type="entry name" value="2-Hacid_dh_1"/>
    <property type="match status" value="1"/>
</dbReference>
<dbReference type="EMBL" id="MFKF01000424">
    <property type="protein sequence ID" value="OGG43858.1"/>
    <property type="molecule type" value="Genomic_DNA"/>
</dbReference>
<reference evidence="6 7" key="1">
    <citation type="journal article" date="2016" name="Nat. Commun.">
        <title>Thousands of microbial genomes shed light on interconnected biogeochemical processes in an aquifer system.</title>
        <authorList>
            <person name="Anantharaman K."/>
            <person name="Brown C.T."/>
            <person name="Hug L.A."/>
            <person name="Sharon I."/>
            <person name="Castelle C.J."/>
            <person name="Probst A.J."/>
            <person name="Thomas B.C."/>
            <person name="Singh A."/>
            <person name="Wilkins M.J."/>
            <person name="Karaoz U."/>
            <person name="Brodie E.L."/>
            <person name="Williams K.H."/>
            <person name="Hubbard S.S."/>
            <person name="Banfield J.F."/>
        </authorList>
    </citation>
    <scope>NUCLEOTIDE SEQUENCE [LARGE SCALE GENOMIC DNA]</scope>
    <source>
        <strain evidence="7">RIFCSPLOWO2_12_FULL_64_10</strain>
    </source>
</reference>
<dbReference type="InterPro" id="IPR036291">
    <property type="entry name" value="NAD(P)-bd_dom_sf"/>
</dbReference>
<keyword evidence="2" id="KW-0520">NAD</keyword>
<accession>A0A1F6C452</accession>
<evidence type="ECO:0000256" key="1">
    <source>
        <dbReference type="ARBA" id="ARBA00023002"/>
    </source>
</evidence>
<organism evidence="6 7">
    <name type="scientific">Handelsmanbacteria sp. (strain RIFCSPLOWO2_12_FULL_64_10)</name>
    <dbReference type="NCBI Taxonomy" id="1817868"/>
    <lineage>
        <taxon>Bacteria</taxon>
        <taxon>Candidatus Handelsmaniibacteriota</taxon>
    </lineage>
</organism>
<dbReference type="PANTHER" id="PTHR43333:SF1">
    <property type="entry name" value="D-ISOMER SPECIFIC 2-HYDROXYACID DEHYDROGENASE NAD-BINDING DOMAIN-CONTAINING PROTEIN"/>
    <property type="match status" value="1"/>
</dbReference>
<evidence type="ECO:0008006" key="8">
    <source>
        <dbReference type="Google" id="ProtNLM"/>
    </source>
</evidence>
<gene>
    <name evidence="6" type="ORF">A3F84_27520</name>
</gene>
<dbReference type="SUPFAM" id="SSF52283">
    <property type="entry name" value="Formate/glycerate dehydrogenase catalytic domain-like"/>
    <property type="match status" value="1"/>
</dbReference>
<evidence type="ECO:0000259" key="4">
    <source>
        <dbReference type="Pfam" id="PF00389"/>
    </source>
</evidence>
<protein>
    <recommendedName>
        <fullName evidence="8">D-isomer specific 2-hydroxyacid dehydrogenase NAD-binding domain-containing protein</fullName>
    </recommendedName>
</protein>